<dbReference type="PROSITE" id="PS51421">
    <property type="entry name" value="RAS"/>
    <property type="match status" value="1"/>
</dbReference>
<name>A0AAN9AKA1_9CAEN</name>
<keyword evidence="3" id="KW-0342">GTP-binding</keyword>
<dbReference type="SMART" id="SM00174">
    <property type="entry name" value="RHO"/>
    <property type="match status" value="1"/>
</dbReference>
<comment type="caution">
    <text evidence="5">The sequence shown here is derived from an EMBL/GenBank/DDBJ whole genome shotgun (WGS) entry which is preliminary data.</text>
</comment>
<dbReference type="GO" id="GO:0007264">
    <property type="term" value="P:small GTPase-mediated signal transduction"/>
    <property type="evidence" value="ECO:0007669"/>
    <property type="project" value="InterPro"/>
</dbReference>
<accession>A0AAN9AKA1</accession>
<dbReference type="SMART" id="SM00173">
    <property type="entry name" value="RAS"/>
    <property type="match status" value="1"/>
</dbReference>
<evidence type="ECO:0000256" key="2">
    <source>
        <dbReference type="ARBA" id="ARBA00022741"/>
    </source>
</evidence>
<dbReference type="PROSITE" id="PS51419">
    <property type="entry name" value="RAB"/>
    <property type="match status" value="1"/>
</dbReference>
<dbReference type="PROSITE" id="PS51420">
    <property type="entry name" value="RHO"/>
    <property type="match status" value="1"/>
</dbReference>
<dbReference type="Pfam" id="PF00071">
    <property type="entry name" value="Ras"/>
    <property type="match status" value="1"/>
</dbReference>
<dbReference type="CDD" id="cd00157">
    <property type="entry name" value="Rho"/>
    <property type="match status" value="1"/>
</dbReference>
<dbReference type="Proteomes" id="UP001374579">
    <property type="component" value="Unassembled WGS sequence"/>
</dbReference>
<proteinExistence type="predicted"/>
<dbReference type="InterPro" id="IPR003578">
    <property type="entry name" value="Small_GTPase_Rho"/>
</dbReference>
<keyword evidence="6" id="KW-1185">Reference proteome</keyword>
<dbReference type="SUPFAM" id="SSF52540">
    <property type="entry name" value="P-loop containing nucleoside triphosphate hydrolases"/>
    <property type="match status" value="1"/>
</dbReference>
<comment type="subcellular location">
    <subcellularLocation>
        <location evidence="1">Membrane</location>
    </subcellularLocation>
</comment>
<evidence type="ECO:0000256" key="3">
    <source>
        <dbReference type="ARBA" id="ARBA00023134"/>
    </source>
</evidence>
<dbReference type="GO" id="GO:0016020">
    <property type="term" value="C:membrane"/>
    <property type="evidence" value="ECO:0007669"/>
    <property type="project" value="UniProtKB-SubCell"/>
</dbReference>
<dbReference type="AlphaFoldDB" id="A0AAN9AKA1"/>
<dbReference type="PRINTS" id="PR00449">
    <property type="entry name" value="RASTRNSFRMNG"/>
</dbReference>
<gene>
    <name evidence="5" type="ORF">V1264_022422</name>
</gene>
<keyword evidence="4" id="KW-0472">Membrane</keyword>
<dbReference type="PANTHER" id="PTHR24072">
    <property type="entry name" value="RHO FAMILY GTPASE"/>
    <property type="match status" value="1"/>
</dbReference>
<evidence type="ECO:0000313" key="5">
    <source>
        <dbReference type="EMBL" id="KAK7088511.1"/>
    </source>
</evidence>
<dbReference type="EMBL" id="JBAMIC010004070">
    <property type="protein sequence ID" value="KAK7088511.1"/>
    <property type="molecule type" value="Genomic_DNA"/>
</dbReference>
<dbReference type="SMART" id="SM00175">
    <property type="entry name" value="RAB"/>
    <property type="match status" value="1"/>
</dbReference>
<dbReference type="FunFam" id="3.40.50.300:FF:002060">
    <property type="entry name" value="Rho family GTPase"/>
    <property type="match status" value="1"/>
</dbReference>
<dbReference type="InterPro" id="IPR027417">
    <property type="entry name" value="P-loop_NTPase"/>
</dbReference>
<dbReference type="InterPro" id="IPR005225">
    <property type="entry name" value="Small_GTP-bd"/>
</dbReference>
<protein>
    <submittedName>
        <fullName evidence="5">Uncharacterized protein</fullName>
    </submittedName>
</protein>
<organism evidence="5 6">
    <name type="scientific">Littorina saxatilis</name>
    <dbReference type="NCBI Taxonomy" id="31220"/>
    <lineage>
        <taxon>Eukaryota</taxon>
        <taxon>Metazoa</taxon>
        <taxon>Spiralia</taxon>
        <taxon>Lophotrochozoa</taxon>
        <taxon>Mollusca</taxon>
        <taxon>Gastropoda</taxon>
        <taxon>Caenogastropoda</taxon>
        <taxon>Littorinimorpha</taxon>
        <taxon>Littorinoidea</taxon>
        <taxon>Littorinidae</taxon>
        <taxon>Littorina</taxon>
    </lineage>
</organism>
<evidence type="ECO:0000313" key="6">
    <source>
        <dbReference type="Proteomes" id="UP001374579"/>
    </source>
</evidence>
<dbReference type="GO" id="GO:0005525">
    <property type="term" value="F:GTP binding"/>
    <property type="evidence" value="ECO:0007669"/>
    <property type="project" value="UniProtKB-KW"/>
</dbReference>
<evidence type="ECO:0000256" key="4">
    <source>
        <dbReference type="ARBA" id="ARBA00023136"/>
    </source>
</evidence>
<dbReference type="NCBIfam" id="TIGR00231">
    <property type="entry name" value="small_GTP"/>
    <property type="match status" value="1"/>
</dbReference>
<reference evidence="5 6" key="1">
    <citation type="submission" date="2024-02" db="EMBL/GenBank/DDBJ databases">
        <title>Chromosome-scale genome assembly of the rough periwinkle Littorina saxatilis.</title>
        <authorList>
            <person name="De Jode A."/>
            <person name="Faria R."/>
            <person name="Formenti G."/>
            <person name="Sims Y."/>
            <person name="Smith T.P."/>
            <person name="Tracey A."/>
            <person name="Wood J.M.D."/>
            <person name="Zagrodzka Z.B."/>
            <person name="Johannesson K."/>
            <person name="Butlin R.K."/>
            <person name="Leder E.H."/>
        </authorList>
    </citation>
    <scope>NUCLEOTIDE SEQUENCE [LARGE SCALE GENOMIC DNA]</scope>
    <source>
        <strain evidence="5">Snail1</strain>
        <tissue evidence="5">Muscle</tissue>
    </source>
</reference>
<dbReference type="Gene3D" id="3.40.50.300">
    <property type="entry name" value="P-loop containing nucleotide triphosphate hydrolases"/>
    <property type="match status" value="1"/>
</dbReference>
<evidence type="ECO:0000256" key="1">
    <source>
        <dbReference type="ARBA" id="ARBA00004370"/>
    </source>
</evidence>
<keyword evidence="2" id="KW-0547">Nucleotide-binding</keyword>
<dbReference type="GO" id="GO:0003924">
    <property type="term" value="F:GTPase activity"/>
    <property type="evidence" value="ECO:0007669"/>
    <property type="project" value="InterPro"/>
</dbReference>
<dbReference type="InterPro" id="IPR001806">
    <property type="entry name" value="Small_GTPase"/>
</dbReference>
<sequence length="207" mass="23111">MDFLCWCCLSPAWDDADDDTSLSRKLTVVGDGACGKTSLLLRISRDVFDDDSYDPTAYEKDVVDVFAGNRKIEMVLQDCAGQETFDRLRPVVYAETDVILICFSLDNPDSLFNVENSWIQEVQFYCPDVPIILVGNKKDLRDSGPNGLTSTGQKFVTSQEGKDVAKRIQAKGYFECSAKDGENCKKLLGASVRYSTMHRPFNSESAR</sequence>